<dbReference type="Proteomes" id="UP000569092">
    <property type="component" value="Unassembled WGS sequence"/>
</dbReference>
<organism evidence="2 3">
    <name type="scientific">Tunturiibacter lichenicola</name>
    <dbReference type="NCBI Taxonomy" id="2051959"/>
    <lineage>
        <taxon>Bacteria</taxon>
        <taxon>Pseudomonadati</taxon>
        <taxon>Acidobacteriota</taxon>
        <taxon>Terriglobia</taxon>
        <taxon>Terriglobales</taxon>
        <taxon>Acidobacteriaceae</taxon>
        <taxon>Tunturiibacter</taxon>
    </lineage>
</organism>
<evidence type="ECO:0000256" key="1">
    <source>
        <dbReference type="SAM" id="Phobius"/>
    </source>
</evidence>
<keyword evidence="1" id="KW-1133">Transmembrane helix</keyword>
<proteinExistence type="predicted"/>
<comment type="caution">
    <text evidence="2">The sequence shown here is derived from an EMBL/GenBank/DDBJ whole genome shotgun (WGS) entry which is preliminary data.</text>
</comment>
<keyword evidence="1" id="KW-0472">Membrane</keyword>
<feature type="transmembrane region" description="Helical" evidence="1">
    <location>
        <begin position="12"/>
        <end position="35"/>
    </location>
</feature>
<dbReference type="EMBL" id="JACHDZ010000005">
    <property type="protein sequence ID" value="MBB5345087.1"/>
    <property type="molecule type" value="Genomic_DNA"/>
</dbReference>
<reference evidence="2 3" key="1">
    <citation type="submission" date="2020-08" db="EMBL/GenBank/DDBJ databases">
        <title>Genomic Encyclopedia of Type Strains, Phase IV (KMG-V): Genome sequencing to study the core and pangenomes of soil and plant-associated prokaryotes.</title>
        <authorList>
            <person name="Whitman W."/>
        </authorList>
    </citation>
    <scope>NUCLEOTIDE SEQUENCE [LARGE SCALE GENOMIC DNA]</scope>
    <source>
        <strain evidence="2 3">M8US30</strain>
    </source>
</reference>
<evidence type="ECO:0000313" key="3">
    <source>
        <dbReference type="Proteomes" id="UP000569092"/>
    </source>
</evidence>
<sequence length="77" mass="7874">MQFLLESIVLSLAGGMVGVALAVITVGVAGLALQWHTPVQLGGIATALLSATMVAVLYGIYPARRAAALNVVDAIRE</sequence>
<accession>A0A7W8JBV8</accession>
<evidence type="ECO:0000313" key="2">
    <source>
        <dbReference type="EMBL" id="MBB5345087.1"/>
    </source>
</evidence>
<feature type="transmembrane region" description="Helical" evidence="1">
    <location>
        <begin position="41"/>
        <end position="61"/>
    </location>
</feature>
<name>A0A7W8JBV8_9BACT</name>
<gene>
    <name evidence="2" type="ORF">HDF10_003078</name>
</gene>
<protein>
    <submittedName>
        <fullName evidence="2">ABC-type antimicrobial peptide transport system permease subunit</fullName>
    </submittedName>
</protein>
<keyword evidence="1" id="KW-0812">Transmembrane</keyword>
<dbReference type="AlphaFoldDB" id="A0A7W8JBV8"/>